<dbReference type="EMBL" id="JQ263417">
    <property type="protein sequence ID" value="AEW08700.1"/>
    <property type="molecule type" value="Genomic_DNA"/>
</dbReference>
<dbReference type="PANTHER" id="PTHR31881:SF11">
    <property type="entry name" value="PROTEIN, PUTATIVE-RELATED"/>
    <property type="match status" value="1"/>
</dbReference>
<organism evidence="2">
    <name type="scientific">Pinus radiata</name>
    <name type="common">Monterey pine</name>
    <name type="synonym">Pinus insignis</name>
    <dbReference type="NCBI Taxonomy" id="3347"/>
    <lineage>
        <taxon>Eukaryota</taxon>
        <taxon>Viridiplantae</taxon>
        <taxon>Streptophyta</taxon>
        <taxon>Embryophyta</taxon>
        <taxon>Tracheophyta</taxon>
        <taxon>Spermatophyta</taxon>
        <taxon>Pinopsida</taxon>
        <taxon>Pinidae</taxon>
        <taxon>Conifers I</taxon>
        <taxon>Pinales</taxon>
        <taxon>Pinaceae</taxon>
        <taxon>Pinus</taxon>
        <taxon>Pinus subgen. Pinus</taxon>
    </lineage>
</organism>
<evidence type="ECO:0000256" key="1">
    <source>
        <dbReference type="SAM" id="SignalP"/>
    </source>
</evidence>
<feature type="non-terminal residue" evidence="2">
    <location>
        <position position="73"/>
    </location>
</feature>
<keyword evidence="1" id="KW-0732">Signal</keyword>
<name>H9MC54_PINRA</name>
<dbReference type="PANTHER" id="PTHR31881">
    <property type="match status" value="1"/>
</dbReference>
<reference evidence="2" key="1">
    <citation type="submission" date="2011-12" db="EMBL/GenBank/DDBJ databases">
        <title>Nucleotide Diversity and Divergence in the Loblolly Pine Gene Space.</title>
        <authorList>
            <person name="Neale D.B."/>
            <person name="Wegrzyn J.L."/>
            <person name="Lee J.M."/>
            <person name="Eckert A.J."/>
            <person name="Liechty J.D."/>
            <person name="Stevens K.A."/>
            <person name="Langley C.H."/>
        </authorList>
    </citation>
    <scope>NUCLEOTIDE SEQUENCE</scope>
    <source>
        <strain evidence="2">6184</strain>
        <tissue evidence="2">Megagametophyte</tissue>
    </source>
</reference>
<feature type="signal peptide" evidence="1">
    <location>
        <begin position="1"/>
        <end position="17"/>
    </location>
</feature>
<accession>H9MC54</accession>
<proteinExistence type="predicted"/>
<evidence type="ECO:0000313" key="2">
    <source>
        <dbReference type="EMBL" id="AEW08700.1"/>
    </source>
</evidence>
<gene>
    <name evidence="2" type="ORF">CL1271Contig1_04</name>
</gene>
<dbReference type="Pfam" id="PF04654">
    <property type="entry name" value="DUF599"/>
    <property type="match status" value="1"/>
</dbReference>
<feature type="non-terminal residue" evidence="2">
    <location>
        <position position="1"/>
    </location>
</feature>
<sequence>ATPLVFLLFSFFFSSLSLRFLTQVNILVNIPLHEPCLITPDYVTQLFDRGCIFNTIATRTLYVACPLLLWILG</sequence>
<dbReference type="AlphaFoldDB" id="H9MC54"/>
<protein>
    <submittedName>
        <fullName evidence="2">Uncharacterized protein</fullName>
    </submittedName>
</protein>
<feature type="chain" id="PRO_5003622534" evidence="1">
    <location>
        <begin position="18"/>
        <end position="73"/>
    </location>
</feature>
<dbReference type="InterPro" id="IPR006747">
    <property type="entry name" value="DUF599"/>
</dbReference>